<accession>A0AA97PHI6</accession>
<protein>
    <submittedName>
        <fullName evidence="2">Uncharacterized protein</fullName>
    </submittedName>
</protein>
<organism evidence="2">
    <name type="scientific">Pyricularia oryzae (strain Y34)</name>
    <name type="common">Rice blast fungus</name>
    <name type="synonym">Magnaporthe oryzae</name>
    <dbReference type="NCBI Taxonomy" id="1143189"/>
    <lineage>
        <taxon>Eukaryota</taxon>
        <taxon>Fungi</taxon>
        <taxon>Dikarya</taxon>
        <taxon>Ascomycota</taxon>
        <taxon>Pezizomycotina</taxon>
        <taxon>Sordariomycetes</taxon>
        <taxon>Sordariomycetidae</taxon>
        <taxon>Magnaporthales</taxon>
        <taxon>Pyriculariaceae</taxon>
        <taxon>Pyricularia</taxon>
    </lineage>
</organism>
<dbReference type="EMBL" id="JH793093">
    <property type="protein sequence ID" value="ELQ34802.1"/>
    <property type="molecule type" value="Genomic_DNA"/>
</dbReference>
<evidence type="ECO:0000313" key="2">
    <source>
        <dbReference type="EMBL" id="ELQ34802.1"/>
    </source>
</evidence>
<feature type="region of interest" description="Disordered" evidence="1">
    <location>
        <begin position="371"/>
        <end position="393"/>
    </location>
</feature>
<dbReference type="Proteomes" id="UP000011086">
    <property type="component" value="Unassembled WGS sequence"/>
</dbReference>
<dbReference type="AlphaFoldDB" id="A0AA97PHI6"/>
<reference evidence="2" key="1">
    <citation type="journal article" date="2012" name="PLoS Genet.">
        <title>Comparative analysis of the genomes of two field isolates of the rice blast fungus Magnaporthe oryzae.</title>
        <authorList>
            <person name="Xue M."/>
            <person name="Yang J."/>
            <person name="Li Z."/>
            <person name="Hu S."/>
            <person name="Yao N."/>
            <person name="Dean R.A."/>
            <person name="Zhao W."/>
            <person name="Shen M."/>
            <person name="Zhang H."/>
            <person name="Li C."/>
            <person name="Liu L."/>
            <person name="Cao L."/>
            <person name="Xu X."/>
            <person name="Xing Y."/>
            <person name="Hsiang T."/>
            <person name="Zhang Z."/>
            <person name="Xu J.R."/>
            <person name="Peng Y.L."/>
        </authorList>
    </citation>
    <scope>NUCLEOTIDE SEQUENCE</scope>
    <source>
        <strain evidence="2">Y34</strain>
    </source>
</reference>
<name>A0AA97PHI6_PYRO3</name>
<evidence type="ECO:0000256" key="1">
    <source>
        <dbReference type="SAM" id="MobiDB-lite"/>
    </source>
</evidence>
<proteinExistence type="predicted"/>
<sequence>MYLLVNRKKVGRYLSTQPQKAAKLKPETALYDPTVLSWTFINPHESYFDERPSPSEAFEHVPRYIVTLLTQLSPLHYVSLDLRHMTRAQENIFLRQFIVPSGRQYRMEIGLLRLACSDYLSNIILYRSNPAVLYGLQIDTGLEGAVYSHAGRLVGQTLRRLAIRLTSSEVDIQDLCKLGEYDRAFFPITSKVLRKILDRFPLLVWLTIDVATSIEEPWLGDLGVQMWDVNKALFSMHPKVEATEHTYTQREEITLNAASEFLRRVALTWRGNRTDWLMRPGTDPTRPQNFVNLIHALGLACPRLEGIAFVTEYMVYYSGLRQNNGSLMVKPGNASMDRPGEWPAGLRGPFDYSEGVMQDINSSHNMVLSRESSTSASAVPNGGQAPSDATDYGELAETSRTALSRIAERMLAHRPVTMQTDEEDLLKRLYSERPGFGLQTQSDGAS</sequence>
<gene>
    <name evidence="2" type="ORF">OOU_Y34scaffold00745g77</name>
</gene>